<dbReference type="InterPro" id="IPR053136">
    <property type="entry name" value="UTP_pyrophosphatase-like"/>
</dbReference>
<protein>
    <submittedName>
        <fullName evidence="2">M48 family peptidase</fullName>
    </submittedName>
</protein>
<comment type="caution">
    <text evidence="2">The sequence shown here is derived from an EMBL/GenBank/DDBJ whole genome shotgun (WGS) entry which is preliminary data.</text>
</comment>
<dbReference type="Gene3D" id="3.30.2010.10">
    <property type="entry name" value="Metalloproteases ('zincins'), catalytic domain"/>
    <property type="match status" value="1"/>
</dbReference>
<name>A0A2T1E1S9_9CYAN</name>
<evidence type="ECO:0000313" key="2">
    <source>
        <dbReference type="EMBL" id="PSB26716.1"/>
    </source>
</evidence>
<dbReference type="PANTHER" id="PTHR30399:SF1">
    <property type="entry name" value="UTP PYROPHOSPHATASE"/>
    <property type="match status" value="1"/>
</dbReference>
<evidence type="ECO:0000313" key="3">
    <source>
        <dbReference type="Proteomes" id="UP000239576"/>
    </source>
</evidence>
<sequence>MLPTYTVRESLKAKHVSLKVSVAGSLEVVVPQGYDQTAIPAILQRKQRWINRVTQQVETRQALVGAEPADQLPGQLCLRAIEQDWQIAYCPTPLPGLRAVEQADLKLTLFGQTTDQNACTATLRQWVIAQAHKHLLPWLRTVSQEVELPFETASVRVQKTRWGSCSSRKTISLNCKLLFLPSELVRYVFIHELCHTVHLNHSAAFWSLVAHYEPAYQKLDAGLRDARYHVPLWMEA</sequence>
<reference evidence="3" key="1">
    <citation type="submission" date="2018-02" db="EMBL/GenBank/DDBJ databases">
        <authorList>
            <person name="Moore K."/>
            <person name="Momper L."/>
        </authorList>
    </citation>
    <scope>NUCLEOTIDE SEQUENCE [LARGE SCALE GENOMIC DNA]</scope>
    <source>
        <strain evidence="3">ULC18</strain>
    </source>
</reference>
<dbReference type="PANTHER" id="PTHR30399">
    <property type="entry name" value="UNCHARACTERIZED PROTEIN YGJP"/>
    <property type="match status" value="1"/>
</dbReference>
<dbReference type="Proteomes" id="UP000239576">
    <property type="component" value="Unassembled WGS sequence"/>
</dbReference>
<feature type="domain" description="YgjP-like metallopeptidase" evidence="1">
    <location>
        <begin position="14"/>
        <end position="224"/>
    </location>
</feature>
<organism evidence="2 3">
    <name type="scientific">Stenomitos frigidus ULC18</name>
    <dbReference type="NCBI Taxonomy" id="2107698"/>
    <lineage>
        <taxon>Bacteria</taxon>
        <taxon>Bacillati</taxon>
        <taxon>Cyanobacteriota</taxon>
        <taxon>Cyanophyceae</taxon>
        <taxon>Leptolyngbyales</taxon>
        <taxon>Leptolyngbyaceae</taxon>
        <taxon>Stenomitos</taxon>
    </lineage>
</organism>
<dbReference type="AlphaFoldDB" id="A0A2T1E1S9"/>
<dbReference type="Pfam" id="PF01863">
    <property type="entry name" value="YgjP-like"/>
    <property type="match status" value="1"/>
</dbReference>
<dbReference type="EMBL" id="PVWK01000101">
    <property type="protein sequence ID" value="PSB26716.1"/>
    <property type="molecule type" value="Genomic_DNA"/>
</dbReference>
<dbReference type="InterPro" id="IPR002725">
    <property type="entry name" value="YgjP-like_metallopeptidase"/>
</dbReference>
<dbReference type="OrthoDB" id="9811177at2"/>
<reference evidence="2 3" key="2">
    <citation type="submission" date="2018-03" db="EMBL/GenBank/DDBJ databases">
        <title>The ancient ancestry and fast evolution of plastids.</title>
        <authorList>
            <person name="Moore K.R."/>
            <person name="Magnabosco C."/>
            <person name="Momper L."/>
            <person name="Gold D.A."/>
            <person name="Bosak T."/>
            <person name="Fournier G.P."/>
        </authorList>
    </citation>
    <scope>NUCLEOTIDE SEQUENCE [LARGE SCALE GENOMIC DNA]</scope>
    <source>
        <strain evidence="2 3">ULC18</strain>
    </source>
</reference>
<dbReference type="CDD" id="cd07344">
    <property type="entry name" value="M48_yhfN_like"/>
    <property type="match status" value="1"/>
</dbReference>
<accession>A0A2T1E1S9</accession>
<gene>
    <name evidence="2" type="ORF">C7B82_18970</name>
</gene>
<evidence type="ECO:0000259" key="1">
    <source>
        <dbReference type="Pfam" id="PF01863"/>
    </source>
</evidence>
<keyword evidence="3" id="KW-1185">Reference proteome</keyword>
<proteinExistence type="predicted"/>